<evidence type="ECO:0000256" key="11">
    <source>
        <dbReference type="ARBA" id="ARBA00022989"/>
    </source>
</evidence>
<dbReference type="GO" id="GO:0005776">
    <property type="term" value="C:autophagosome"/>
    <property type="evidence" value="ECO:0007669"/>
    <property type="project" value="UniProtKB-SubCell"/>
</dbReference>
<dbReference type="GO" id="GO:0005770">
    <property type="term" value="C:late endosome"/>
    <property type="evidence" value="ECO:0007669"/>
    <property type="project" value="UniProtKB-SubCell"/>
</dbReference>
<dbReference type="Pfam" id="PF05915">
    <property type="entry name" value="TMEM_230_134"/>
    <property type="match status" value="1"/>
</dbReference>
<evidence type="ECO:0000256" key="8">
    <source>
        <dbReference type="ARBA" id="ARBA00007743"/>
    </source>
</evidence>
<dbReference type="EMBL" id="OVEO01000005">
    <property type="protein sequence ID" value="SPQ96329.1"/>
    <property type="molecule type" value="Genomic_DNA"/>
</dbReference>
<evidence type="ECO:0000256" key="14">
    <source>
        <dbReference type="ARBA" id="ARBA00023136"/>
    </source>
</evidence>
<evidence type="ECO:0000256" key="13">
    <source>
        <dbReference type="ARBA" id="ARBA00023034"/>
    </source>
</evidence>
<evidence type="ECO:0000256" key="4">
    <source>
        <dbReference type="ARBA" id="ARBA00004412"/>
    </source>
</evidence>
<keyword evidence="10" id="KW-0967">Endosome</keyword>
<dbReference type="GO" id="GO:0005769">
    <property type="term" value="C:early endosome"/>
    <property type="evidence" value="ECO:0007669"/>
    <property type="project" value="UniProtKB-SubCell"/>
</dbReference>
<organism evidence="19 20">
    <name type="scientific">Plasmodiophora brassicae</name>
    <name type="common">Clubroot disease agent</name>
    <dbReference type="NCBI Taxonomy" id="37360"/>
    <lineage>
        <taxon>Eukaryota</taxon>
        <taxon>Sar</taxon>
        <taxon>Rhizaria</taxon>
        <taxon>Endomyxa</taxon>
        <taxon>Phytomyxea</taxon>
        <taxon>Plasmodiophorida</taxon>
        <taxon>Plasmodiophoridae</taxon>
        <taxon>Plasmodiophora</taxon>
    </lineage>
</organism>
<accession>A0A3P3Y839</accession>
<evidence type="ECO:0000256" key="2">
    <source>
        <dbReference type="ARBA" id="ARBA00004172"/>
    </source>
</evidence>
<evidence type="ECO:0000256" key="5">
    <source>
        <dbReference type="ARBA" id="ARBA00004419"/>
    </source>
</evidence>
<comment type="function">
    <text evidence="16">Involved in trafficking and recycling of synaptic vesicles.</text>
</comment>
<evidence type="ECO:0000313" key="19">
    <source>
        <dbReference type="EMBL" id="SPQ96329.1"/>
    </source>
</evidence>
<dbReference type="InterPro" id="IPR044234">
    <property type="entry name" value="TMEM230"/>
</dbReference>
<evidence type="ECO:0000313" key="20">
    <source>
        <dbReference type="Proteomes" id="UP000290189"/>
    </source>
</evidence>
<keyword evidence="19" id="KW-0496">Mitochondrion</keyword>
<evidence type="ECO:0000256" key="17">
    <source>
        <dbReference type="ARBA" id="ARBA00024088"/>
    </source>
</evidence>
<feature type="transmembrane region" description="Helical" evidence="18">
    <location>
        <begin position="92"/>
        <end position="113"/>
    </location>
</feature>
<evidence type="ECO:0000256" key="18">
    <source>
        <dbReference type="SAM" id="Phobius"/>
    </source>
</evidence>
<evidence type="ECO:0000256" key="9">
    <source>
        <dbReference type="ARBA" id="ARBA00022692"/>
    </source>
</evidence>
<dbReference type="GO" id="GO:0055037">
    <property type="term" value="C:recycling endosome"/>
    <property type="evidence" value="ECO:0007669"/>
    <property type="project" value="UniProtKB-SubCell"/>
</dbReference>
<dbReference type="Proteomes" id="UP000290189">
    <property type="component" value="Unassembled WGS sequence"/>
</dbReference>
<evidence type="ECO:0000256" key="1">
    <source>
        <dbReference type="ARBA" id="ARBA00004141"/>
    </source>
</evidence>
<dbReference type="GO" id="GO:0016020">
    <property type="term" value="C:membrane"/>
    <property type="evidence" value="ECO:0007669"/>
    <property type="project" value="UniProtKB-SubCell"/>
</dbReference>
<evidence type="ECO:0000256" key="16">
    <source>
        <dbReference type="ARBA" id="ARBA00024003"/>
    </source>
</evidence>
<dbReference type="AlphaFoldDB" id="A0A3P3Y839"/>
<dbReference type="PANTHER" id="PTHR15664:SF6">
    <property type="entry name" value="TRANSMEMBRANE PROTEIN 230"/>
    <property type="match status" value="1"/>
</dbReference>
<dbReference type="GO" id="GO:0005794">
    <property type="term" value="C:Golgi apparatus"/>
    <property type="evidence" value="ECO:0007669"/>
    <property type="project" value="UniProtKB-SubCell"/>
</dbReference>
<evidence type="ECO:0000256" key="3">
    <source>
        <dbReference type="ARBA" id="ARBA00004234"/>
    </source>
</evidence>
<keyword evidence="15" id="KW-0968">Cytoplasmic vesicle</keyword>
<evidence type="ECO:0000256" key="6">
    <source>
        <dbReference type="ARBA" id="ARBA00004601"/>
    </source>
</evidence>
<evidence type="ECO:0000256" key="7">
    <source>
        <dbReference type="ARBA" id="ARBA00004603"/>
    </source>
</evidence>
<dbReference type="PANTHER" id="PTHR15664">
    <property type="entry name" value="C20ORF30 PROTEIN"/>
    <property type="match status" value="1"/>
</dbReference>
<name>A0A3P3Y839_PLABS</name>
<evidence type="ECO:0000256" key="15">
    <source>
        <dbReference type="ARBA" id="ARBA00023329"/>
    </source>
</evidence>
<keyword evidence="11 18" id="KW-1133">Transmembrane helix</keyword>
<evidence type="ECO:0000256" key="12">
    <source>
        <dbReference type="ARBA" id="ARBA00023018"/>
    </source>
</evidence>
<evidence type="ECO:0000256" key="10">
    <source>
        <dbReference type="ARBA" id="ARBA00022753"/>
    </source>
</evidence>
<protein>
    <recommendedName>
        <fullName evidence="17">Transmembrane protein 230</fullName>
    </recommendedName>
</protein>
<keyword evidence="12" id="KW-0770">Synapse</keyword>
<sequence length="132" mass="14470">MSESAVLQARQRRPLMHEDVDASGTADDTEVTFHGDVVAEANYGRDGPPILLHPRRLPVKTAIAAAALFAIGIVFTLSGVFIFLNYGLYDSLPFFIIGGIGFIPGSYNSWILYQAYMGVKGYDYSQVPSYDD</sequence>
<comment type="subcellular location">
    <subcellularLocation>
        <location evidence="5">Cytoplasmic vesicle</location>
        <location evidence="5">Autophagosome</location>
    </subcellularLocation>
    <subcellularLocation>
        <location evidence="3">Cytoplasmic vesicle</location>
        <location evidence="3">Secretory vesicle</location>
        <location evidence="3">Synaptic vesicle</location>
    </subcellularLocation>
    <subcellularLocation>
        <location evidence="4">Early endosome</location>
    </subcellularLocation>
    <subcellularLocation>
        <location evidence="6">Golgi apparatus</location>
        <location evidence="6">trans-Golgi network</location>
    </subcellularLocation>
    <subcellularLocation>
        <location evidence="7">Late endosome</location>
    </subcellularLocation>
    <subcellularLocation>
        <location evidence="1">Membrane</location>
        <topology evidence="1">Multi-pass membrane protein</topology>
    </subcellularLocation>
    <subcellularLocation>
        <location evidence="2">Recycling endosome</location>
    </subcellularLocation>
</comment>
<geneLocation type="mitochondrion" evidence="19"/>
<keyword evidence="9 18" id="KW-0812">Transmembrane</keyword>
<gene>
    <name evidence="19" type="ORF">PLBR_LOCUS3544</name>
</gene>
<keyword evidence="13" id="KW-0333">Golgi apparatus</keyword>
<reference evidence="19 20" key="1">
    <citation type="submission" date="2018-03" db="EMBL/GenBank/DDBJ databases">
        <authorList>
            <person name="Fogelqvist J."/>
        </authorList>
    </citation>
    <scope>NUCLEOTIDE SEQUENCE [LARGE SCALE GENOMIC DNA]</scope>
</reference>
<proteinExistence type="inferred from homology"/>
<comment type="similarity">
    <text evidence="8">Belongs to the TMEM134/TMEM230 family.</text>
</comment>
<keyword evidence="14 18" id="KW-0472">Membrane</keyword>
<dbReference type="InterPro" id="IPR008590">
    <property type="entry name" value="TMEM_230/134"/>
</dbReference>
<feature type="transmembrane region" description="Helical" evidence="18">
    <location>
        <begin position="62"/>
        <end position="86"/>
    </location>
</feature>